<gene>
    <name evidence="2" type="ORF">EHS13_16920</name>
</gene>
<name>A0A6B8RLP2_9BACL</name>
<dbReference type="EMBL" id="CP034235">
    <property type="protein sequence ID" value="QGQ96445.1"/>
    <property type="molecule type" value="Genomic_DNA"/>
</dbReference>
<sequence>MLDHTAETTSNEKGITIGIIGPPMMVKNIQKALKGFPSFSPIVKAYTDEAEVPKLAKELCEIAEVLLFSGLHPYKIAKEQMNFPIPVHYLPLTGMGLFRALFRVQKSEERLIFTVDSLSKKLVEKTFIEMGADLPAIVCYDGSPNPSTEELVSFHRKLYASHRGGIAITGIKSVADMLTKEGIPNDWIVPTEHDIIVSLERALLSTVTRRSKESQIVVGMINVDEFGRLVEKKKSEHDIQRLKLDIYRMLIGYVESLEGHLTHLGGDDYLFFTTRGIFERETGGYKSIPLAHELEKAFHLSLSIGIGFGRSASEAGTHARMALRNAKEAGGNICFIIREDGSMIGPLEMAAANEVDLSMIPIELIERTENSGMTQVYLSKMAAYITRHGKTEYTADELSTCLGVTIRSTHRLLSNWVDEKLIDIIGEEKPSAKGRPKQIYRLAFLSELIRR</sequence>
<dbReference type="AlphaFoldDB" id="A0A6B8RLP2"/>
<reference evidence="3" key="1">
    <citation type="submission" date="2018-11" db="EMBL/GenBank/DDBJ databases">
        <title>Complete genome sequence of Paenibacillus sp. ML311-T8.</title>
        <authorList>
            <person name="Nam Y.-D."/>
            <person name="Kang J."/>
            <person name="Chung W.-H."/>
            <person name="Park Y.S."/>
        </authorList>
    </citation>
    <scope>NUCLEOTIDE SEQUENCE [LARGE SCALE GENOMIC DNA]</scope>
    <source>
        <strain evidence="3">ML311-T8</strain>
    </source>
</reference>
<evidence type="ECO:0000259" key="1">
    <source>
        <dbReference type="PROSITE" id="PS50887"/>
    </source>
</evidence>
<dbReference type="OrthoDB" id="4986073at2"/>
<dbReference type="RefSeq" id="WP_155701481.1">
    <property type="nucleotide sequence ID" value="NZ_CP034235.1"/>
</dbReference>
<evidence type="ECO:0000313" key="3">
    <source>
        <dbReference type="Proteomes" id="UP000426246"/>
    </source>
</evidence>
<dbReference type="Gene3D" id="3.30.70.270">
    <property type="match status" value="1"/>
</dbReference>
<dbReference type="PROSITE" id="PS50887">
    <property type="entry name" value="GGDEF"/>
    <property type="match status" value="1"/>
</dbReference>
<organism evidence="2 3">
    <name type="scientific">Paenibacillus psychroresistens</name>
    <dbReference type="NCBI Taxonomy" id="1778678"/>
    <lineage>
        <taxon>Bacteria</taxon>
        <taxon>Bacillati</taxon>
        <taxon>Bacillota</taxon>
        <taxon>Bacilli</taxon>
        <taxon>Bacillales</taxon>
        <taxon>Paenibacillaceae</taxon>
        <taxon>Paenibacillus</taxon>
    </lineage>
</organism>
<dbReference type="InterPro" id="IPR043128">
    <property type="entry name" value="Rev_trsase/Diguanyl_cyclase"/>
</dbReference>
<dbReference type="Proteomes" id="UP000426246">
    <property type="component" value="Chromosome"/>
</dbReference>
<protein>
    <recommendedName>
        <fullName evidence="1">GGDEF domain-containing protein</fullName>
    </recommendedName>
</protein>
<accession>A0A6B8RLP2</accession>
<feature type="domain" description="GGDEF" evidence="1">
    <location>
        <begin position="214"/>
        <end position="339"/>
    </location>
</feature>
<keyword evidence="3" id="KW-1185">Reference proteome</keyword>
<dbReference type="InterPro" id="IPR000160">
    <property type="entry name" value="GGDEF_dom"/>
</dbReference>
<proteinExistence type="predicted"/>
<dbReference type="KEGG" id="ppsc:EHS13_16920"/>
<evidence type="ECO:0000313" key="2">
    <source>
        <dbReference type="EMBL" id="QGQ96445.1"/>
    </source>
</evidence>